<organism evidence="1 2">
    <name type="scientific">Paraburkholderia bryophila</name>
    <dbReference type="NCBI Taxonomy" id="420952"/>
    <lineage>
        <taxon>Bacteria</taxon>
        <taxon>Pseudomonadati</taxon>
        <taxon>Pseudomonadota</taxon>
        <taxon>Betaproteobacteria</taxon>
        <taxon>Burkholderiales</taxon>
        <taxon>Burkholderiaceae</taxon>
        <taxon>Paraburkholderia</taxon>
    </lineage>
</organism>
<dbReference type="EMBL" id="JACCAU010000001">
    <property type="protein sequence ID" value="NYH16697.1"/>
    <property type="molecule type" value="Genomic_DNA"/>
</dbReference>
<evidence type="ECO:0000313" key="2">
    <source>
        <dbReference type="Proteomes" id="UP000572540"/>
    </source>
</evidence>
<dbReference type="Proteomes" id="UP000572540">
    <property type="component" value="Unassembled WGS sequence"/>
</dbReference>
<proteinExistence type="predicted"/>
<dbReference type="AntiFam" id="ANF00201">
    <property type="entry name" value="Shadow ORF (opposite gacS)"/>
</dbReference>
<evidence type="ECO:0000313" key="1">
    <source>
        <dbReference type="EMBL" id="NYH16697.1"/>
    </source>
</evidence>
<dbReference type="AlphaFoldDB" id="A0A7Y9W9Z4"/>
<accession>A0A7Y9W9Z4</accession>
<sequence>MMAIRQRRLGIDRQPQREHTALTDFAGHGDPAAQQTREFTRDRQPKTATAVLSAGGTVGLLERFEDHLQLVRRNANAGIAHVDTQQVVRRRRDRQRHFAPLGELHRVRQQIAQNLRDALTVGDKGIGRTRRTFEVEPQLFGGRQRLEHFFQRLQRRVDRHRFEFDRDLTGFDLRQIENVVDQHQQIAIRRMNRFRIAHLLVAQIAGAVLLQQLGENQRTVQRRAQFVRHVGEKLGLVTARLFEAFRVGREVVLCAQQIRLLPFETLRVFFELHVGLFEFGLLRFEPHLRFHQRAAALFEALVRDAQLFLLHLQLFVQLLRFGQRVLQPFAIQRGFDEVAQRVADQLHELLIAHGQLANKAQFDDAVHLPVVDDRHDEKIFWRALAGSRHDLHVVVRQVAQDQRAARGGRLPDQRFALFEIARAALFAFAAEPIRGDAAQRAVLPVTNVERADDSVQILGEKVEHRAAHQLRGCLTDHLLGQQALPRA</sequence>
<protein>
    <submittedName>
        <fullName evidence="1">Uncharacterized protein</fullName>
    </submittedName>
</protein>
<reference evidence="1 2" key="1">
    <citation type="submission" date="2020-07" db="EMBL/GenBank/DDBJ databases">
        <title>Exploring microbial biodiversity for novel pathways involved in the catabolism of aromatic compounds derived from lignin.</title>
        <authorList>
            <person name="Elkins J."/>
        </authorList>
    </citation>
    <scope>NUCLEOTIDE SEQUENCE [LARGE SCALE GENOMIC DNA]</scope>
    <source>
        <strain evidence="1 2">H2C3B</strain>
    </source>
</reference>
<name>A0A7Y9W9Z4_9BURK</name>
<comment type="caution">
    <text evidence="1">The sequence shown here is derived from an EMBL/GenBank/DDBJ whole genome shotgun (WGS) entry which is preliminary data.</text>
</comment>
<gene>
    <name evidence="1" type="ORF">GGD41_003925</name>
</gene>